<dbReference type="Proteomes" id="UP000093501">
    <property type="component" value="Unassembled WGS sequence"/>
</dbReference>
<evidence type="ECO:0000256" key="2">
    <source>
        <dbReference type="ARBA" id="ARBA00022747"/>
    </source>
</evidence>
<reference evidence="6" key="1">
    <citation type="submission" date="2016-07" db="EMBL/GenBank/DDBJ databases">
        <authorList>
            <person name="Florea S."/>
            <person name="Webb J.S."/>
            <person name="Jaromczyk J."/>
            <person name="Schardl C.L."/>
        </authorList>
    </citation>
    <scope>NUCLEOTIDE SEQUENCE [LARGE SCALE GENOMIC DNA]</scope>
    <source>
        <strain evidence="6">IPBSL-7</strain>
    </source>
</reference>
<dbReference type="InterPro" id="IPR000055">
    <property type="entry name" value="Restrct_endonuc_typeI_TRD"/>
</dbReference>
<dbReference type="PANTHER" id="PTHR30408:SF13">
    <property type="entry name" value="TYPE I RESTRICTION ENZYME HINDI SPECIFICITY SUBUNIT"/>
    <property type="match status" value="1"/>
</dbReference>
<evidence type="ECO:0000256" key="3">
    <source>
        <dbReference type="ARBA" id="ARBA00023125"/>
    </source>
</evidence>
<comment type="similarity">
    <text evidence="1">Belongs to the type-I restriction system S methylase family.</text>
</comment>
<sequence length="385" mass="41895">MMPALGDLVQIYDGPHATPTRRDSGPYFLNISSLKSGRLDLGESDHVSEEDFVRWTRRMQPRVGDLLFSYETRLGEAALMPDGVRACLGRRMGVLRPDRALLEPRYLLYYFLSPLFQELIAERTVHGATVPRLLLSEMASWPVEVPDLATQTAIADVLGALDDKIAANERVRRAVGELSSVLFASATRDSRTARLGDCAKLNERTLKPGSGSIRYLDISSVGVGEFAQPIEIAWSEAPGRARRGVQNGDIIWSTVRPERRSHALILDPPDDLVCSTGLITITPTKVGSAFLYEATRTQEFVDFLIAGSTGSAYPATNAAVFLEAPIPLPDATVLGEFEAQMGPAWRRAAVAAEESRRLAATRDALLPELMSGRLTVDGVTGGASE</sequence>
<dbReference type="GO" id="GO:0009307">
    <property type="term" value="P:DNA restriction-modification system"/>
    <property type="evidence" value="ECO:0007669"/>
    <property type="project" value="UniProtKB-KW"/>
</dbReference>
<dbReference type="AlphaFoldDB" id="A0A1C0AQ68"/>
<evidence type="ECO:0000313" key="6">
    <source>
        <dbReference type="Proteomes" id="UP000093501"/>
    </source>
</evidence>
<evidence type="ECO:0000259" key="4">
    <source>
        <dbReference type="Pfam" id="PF01420"/>
    </source>
</evidence>
<dbReference type="REBASE" id="171594">
    <property type="entry name" value="S.Tla7ORF410P"/>
</dbReference>
<proteinExistence type="inferred from homology"/>
<name>A0A1C0AQ68_9ACTN</name>
<keyword evidence="6" id="KW-1185">Reference proteome</keyword>
<dbReference type="GO" id="GO:0003677">
    <property type="term" value="F:DNA binding"/>
    <property type="evidence" value="ECO:0007669"/>
    <property type="project" value="UniProtKB-KW"/>
</dbReference>
<comment type="caution">
    <text evidence="5">The sequence shown here is derived from an EMBL/GenBank/DDBJ whole genome shotgun (WGS) entry which is preliminary data.</text>
</comment>
<dbReference type="Gene3D" id="3.90.220.20">
    <property type="entry name" value="DNA methylase specificity domains"/>
    <property type="match status" value="2"/>
</dbReference>
<keyword evidence="2" id="KW-0680">Restriction system</keyword>
<organism evidence="5 6">
    <name type="scientific">Tessaracoccus lapidicaptus</name>
    <dbReference type="NCBI Taxonomy" id="1427523"/>
    <lineage>
        <taxon>Bacteria</taxon>
        <taxon>Bacillati</taxon>
        <taxon>Actinomycetota</taxon>
        <taxon>Actinomycetes</taxon>
        <taxon>Propionibacteriales</taxon>
        <taxon>Propionibacteriaceae</taxon>
        <taxon>Tessaracoccus</taxon>
    </lineage>
</organism>
<protein>
    <recommendedName>
        <fullName evidence="4">Type I restriction modification DNA specificity domain-containing protein</fullName>
    </recommendedName>
</protein>
<evidence type="ECO:0000256" key="1">
    <source>
        <dbReference type="ARBA" id="ARBA00010923"/>
    </source>
</evidence>
<dbReference type="Pfam" id="PF01420">
    <property type="entry name" value="Methylase_S"/>
    <property type="match status" value="1"/>
</dbReference>
<gene>
    <name evidence="5" type="ORF">BCR15_00415</name>
</gene>
<evidence type="ECO:0000313" key="5">
    <source>
        <dbReference type="EMBL" id="OCL36375.1"/>
    </source>
</evidence>
<feature type="domain" description="Type I restriction modification DNA specificity" evidence="4">
    <location>
        <begin position="63"/>
        <end position="170"/>
    </location>
</feature>
<dbReference type="SUPFAM" id="SSF116734">
    <property type="entry name" value="DNA methylase specificity domain"/>
    <property type="match status" value="2"/>
</dbReference>
<keyword evidence="3" id="KW-0238">DNA-binding</keyword>
<dbReference type="InterPro" id="IPR044946">
    <property type="entry name" value="Restrct_endonuc_typeI_TRD_sf"/>
</dbReference>
<dbReference type="PANTHER" id="PTHR30408">
    <property type="entry name" value="TYPE-1 RESTRICTION ENZYME ECOKI SPECIFICITY PROTEIN"/>
    <property type="match status" value="1"/>
</dbReference>
<dbReference type="InterPro" id="IPR052021">
    <property type="entry name" value="Type-I_RS_S_subunit"/>
</dbReference>
<dbReference type="EMBL" id="MBQD01000011">
    <property type="protein sequence ID" value="OCL36375.1"/>
    <property type="molecule type" value="Genomic_DNA"/>
</dbReference>
<accession>A0A1C0AQ68</accession>